<feature type="chain" id="PRO_5012059503" description="DUF2147 domain-containing protein" evidence="2">
    <location>
        <begin position="19"/>
        <end position="176"/>
    </location>
</feature>
<reference evidence="4 5" key="1">
    <citation type="submission" date="2017-07" db="EMBL/GenBank/DDBJ databases">
        <title>Acidovorax KNDSW TSA 6 genome sequence and assembly.</title>
        <authorList>
            <person name="Mayilraj S."/>
        </authorList>
    </citation>
    <scope>NUCLEOTIDE SEQUENCE [LARGE SCALE GENOMIC DNA]</scope>
    <source>
        <strain evidence="4 5">KNDSW-TSA6</strain>
    </source>
</reference>
<keyword evidence="5" id="KW-1185">Reference proteome</keyword>
<proteinExistence type="predicted"/>
<dbReference type="InterPro" id="IPR019223">
    <property type="entry name" value="DUF2147"/>
</dbReference>
<organism evidence="4 5">
    <name type="scientific">Acidovorax kalamii</name>
    <dbReference type="NCBI Taxonomy" id="2004485"/>
    <lineage>
        <taxon>Bacteria</taxon>
        <taxon>Pseudomonadati</taxon>
        <taxon>Pseudomonadota</taxon>
        <taxon>Betaproteobacteria</taxon>
        <taxon>Burkholderiales</taxon>
        <taxon>Comamonadaceae</taxon>
        <taxon>Acidovorax</taxon>
    </lineage>
</organism>
<keyword evidence="2" id="KW-0732">Signal</keyword>
<dbReference type="Proteomes" id="UP000215441">
    <property type="component" value="Unassembled WGS sequence"/>
</dbReference>
<evidence type="ECO:0000259" key="3">
    <source>
        <dbReference type="Pfam" id="PF09917"/>
    </source>
</evidence>
<dbReference type="EMBL" id="NOIG01000008">
    <property type="protein sequence ID" value="OYD49725.1"/>
    <property type="molecule type" value="Genomic_DNA"/>
</dbReference>
<dbReference type="Pfam" id="PF09917">
    <property type="entry name" value="DUF2147"/>
    <property type="match status" value="1"/>
</dbReference>
<dbReference type="PANTHER" id="PTHR36919">
    <property type="entry name" value="BLR1215 PROTEIN"/>
    <property type="match status" value="1"/>
</dbReference>
<feature type="region of interest" description="Disordered" evidence="1">
    <location>
        <begin position="24"/>
        <end position="52"/>
    </location>
</feature>
<evidence type="ECO:0000256" key="2">
    <source>
        <dbReference type="SAM" id="SignalP"/>
    </source>
</evidence>
<comment type="caution">
    <text evidence="4">The sequence shown here is derived from an EMBL/GenBank/DDBJ whole genome shotgun (WGS) entry which is preliminary data.</text>
</comment>
<gene>
    <name evidence="4" type="ORF">CBY09_12225</name>
</gene>
<dbReference type="PANTHER" id="PTHR36919:SF2">
    <property type="entry name" value="BLL6627 PROTEIN"/>
    <property type="match status" value="1"/>
</dbReference>
<evidence type="ECO:0000313" key="5">
    <source>
        <dbReference type="Proteomes" id="UP000215441"/>
    </source>
</evidence>
<dbReference type="AlphaFoldDB" id="A0A235EMQ2"/>
<name>A0A235EMQ2_9BURK</name>
<dbReference type="RefSeq" id="WP_094289888.1">
    <property type="nucleotide sequence ID" value="NZ_NOIG01000008.1"/>
</dbReference>
<feature type="domain" description="DUF2147" evidence="3">
    <location>
        <begin position="52"/>
        <end position="167"/>
    </location>
</feature>
<sequence>MKPSIAVAALLALGLAHAASAQEATKARPTAAAQPTSQPTSEPASPSKAPLGRWITESGNLEVNIAPCNAGGGNTLCGKVVRVLANRSMSAPGTDMAAADARPALGMTLLSGLRAAEGGNSEYQGEIYNRENAKTYRAHLTPAEPDQLLVRAYVGIPLFGKTQVWRRPAAEHGGAQ</sequence>
<accession>A0A235EMQ2</accession>
<evidence type="ECO:0000313" key="4">
    <source>
        <dbReference type="EMBL" id="OYD49725.1"/>
    </source>
</evidence>
<protein>
    <recommendedName>
        <fullName evidence="3">DUF2147 domain-containing protein</fullName>
    </recommendedName>
</protein>
<feature type="signal peptide" evidence="2">
    <location>
        <begin position="1"/>
        <end position="18"/>
    </location>
</feature>
<feature type="compositionally biased region" description="Polar residues" evidence="1">
    <location>
        <begin position="33"/>
        <end position="44"/>
    </location>
</feature>
<evidence type="ECO:0000256" key="1">
    <source>
        <dbReference type="SAM" id="MobiDB-lite"/>
    </source>
</evidence>
<dbReference type="OrthoDB" id="9814399at2"/>
<dbReference type="Gene3D" id="2.40.128.520">
    <property type="match status" value="1"/>
</dbReference>